<dbReference type="SMART" id="SM00151">
    <property type="entry name" value="SWIB"/>
    <property type="match status" value="1"/>
</dbReference>
<feature type="compositionally biased region" description="Low complexity" evidence="1">
    <location>
        <begin position="99"/>
        <end position="112"/>
    </location>
</feature>
<keyword evidence="4" id="KW-1185">Reference proteome</keyword>
<feature type="region of interest" description="Disordered" evidence="1">
    <location>
        <begin position="98"/>
        <end position="146"/>
    </location>
</feature>
<dbReference type="KEGG" id="dcr:108196700"/>
<evidence type="ECO:0000256" key="1">
    <source>
        <dbReference type="SAM" id="MobiDB-lite"/>
    </source>
</evidence>
<sequence>MASNNNNNAMKNVGVPAAFGNSGVISQTTPMNHQMQSHLMAQANPQAQSGAHFQGHFQLTDRHHAQALAQAQYAHLQQVRGQTPHNQFQAQAQPYSQINSQGVNNSGVSSPSIATPGTGSAKRPPQKQSARPPNSSGPGSASPLKAMELTPAANRKKRKLPEKQIPDKVAALLPESALYTQLLEFESRVDAALSRKKLDIQESLKNRQHVQKTLRIYVFNTFANQRQRVPEKENAEPPSWSLKMIGRILEDETDPGATSMGQSSNVSYPKFSTFFKKVTIYLDQSLYPDNHVIVWDNSRSPAPHDGFEVKRKGDKEFTAMIRLEMNYVPEKFQLSPALSEVLGIEVETRPRVISAIWHYVKARKLQISTEPSFFMCDPPLKKIFGEDKVKFGMIPMKISSHLTPPQPIHLEYKIKLSGNGSESSICYDVQVDIPFSLDKEMANFLANLDKHKEIDACDEAISSAIKKIHEHRLRRAFFLGFSQSPADFIDSLIASQSKDLKLLSGDANHNAEKERRSEFYNQPWLEDAVIRYINRKPAAGNDVPGST</sequence>
<dbReference type="InterPro" id="IPR036885">
    <property type="entry name" value="SWIB_MDM2_dom_sf"/>
</dbReference>
<dbReference type="InterPro" id="IPR019835">
    <property type="entry name" value="SWIB_domain"/>
</dbReference>
<reference evidence="3" key="1">
    <citation type="journal article" date="2016" name="Nat. Genet.">
        <title>A high-quality carrot genome assembly provides new insights into carotenoid accumulation and asterid genome evolution.</title>
        <authorList>
            <person name="Iorizzo M."/>
            <person name="Ellison S."/>
            <person name="Senalik D."/>
            <person name="Zeng P."/>
            <person name="Satapoomin P."/>
            <person name="Huang J."/>
            <person name="Bowman M."/>
            <person name="Iovene M."/>
            <person name="Sanseverino W."/>
            <person name="Cavagnaro P."/>
            <person name="Yildiz M."/>
            <person name="Macko-Podgorni A."/>
            <person name="Moranska E."/>
            <person name="Grzebelus E."/>
            <person name="Grzebelus D."/>
            <person name="Ashrafi H."/>
            <person name="Zheng Z."/>
            <person name="Cheng S."/>
            <person name="Spooner D."/>
            <person name="Van Deynze A."/>
            <person name="Simon P."/>
        </authorList>
    </citation>
    <scope>NUCLEOTIDE SEQUENCE</scope>
    <source>
        <tissue evidence="3">Leaf</tissue>
    </source>
</reference>
<name>A0AAF0XM61_DAUCS</name>
<gene>
    <name evidence="3" type="ORF">DCAR_0730107</name>
</gene>
<evidence type="ECO:0000313" key="3">
    <source>
        <dbReference type="EMBL" id="WOH10638.1"/>
    </source>
</evidence>
<feature type="compositionally biased region" description="Low complexity" evidence="1">
    <location>
        <begin position="129"/>
        <end position="143"/>
    </location>
</feature>
<dbReference type="PROSITE" id="PS51925">
    <property type="entry name" value="SWIB_MDM2"/>
    <property type="match status" value="1"/>
</dbReference>
<dbReference type="CDD" id="cd10568">
    <property type="entry name" value="SWIB_like"/>
    <property type="match status" value="1"/>
</dbReference>
<dbReference type="Pfam" id="PF02201">
    <property type="entry name" value="SWIB"/>
    <property type="match status" value="1"/>
</dbReference>
<organism evidence="3 4">
    <name type="scientific">Daucus carota subsp. sativus</name>
    <name type="common">Carrot</name>
    <dbReference type="NCBI Taxonomy" id="79200"/>
    <lineage>
        <taxon>Eukaryota</taxon>
        <taxon>Viridiplantae</taxon>
        <taxon>Streptophyta</taxon>
        <taxon>Embryophyta</taxon>
        <taxon>Tracheophyta</taxon>
        <taxon>Spermatophyta</taxon>
        <taxon>Magnoliopsida</taxon>
        <taxon>eudicotyledons</taxon>
        <taxon>Gunneridae</taxon>
        <taxon>Pentapetalae</taxon>
        <taxon>asterids</taxon>
        <taxon>campanulids</taxon>
        <taxon>Apiales</taxon>
        <taxon>Apiaceae</taxon>
        <taxon>Apioideae</taxon>
        <taxon>Scandiceae</taxon>
        <taxon>Daucinae</taxon>
        <taxon>Daucus</taxon>
        <taxon>Daucus sect. Daucus</taxon>
    </lineage>
</organism>
<dbReference type="EMBL" id="CP093349">
    <property type="protein sequence ID" value="WOH10638.1"/>
    <property type="molecule type" value="Genomic_DNA"/>
</dbReference>
<reference evidence="3" key="2">
    <citation type="submission" date="2022-03" db="EMBL/GenBank/DDBJ databases">
        <title>Draft title - Genomic analysis of global carrot germplasm unveils the trajectory of domestication and the origin of high carotenoid orange carrot.</title>
        <authorList>
            <person name="Iorizzo M."/>
            <person name="Ellison S."/>
            <person name="Senalik D."/>
            <person name="Macko-Podgorni A."/>
            <person name="Grzebelus D."/>
            <person name="Bostan H."/>
            <person name="Rolling W."/>
            <person name="Curaba J."/>
            <person name="Simon P."/>
        </authorList>
    </citation>
    <scope>NUCLEOTIDE SEQUENCE</scope>
    <source>
        <tissue evidence="3">Leaf</tissue>
    </source>
</reference>
<evidence type="ECO:0000259" key="2">
    <source>
        <dbReference type="PROSITE" id="PS51925"/>
    </source>
</evidence>
<proteinExistence type="predicted"/>
<dbReference type="AlphaFoldDB" id="A0AAF0XM61"/>
<dbReference type="PANTHER" id="PTHR13844">
    <property type="entry name" value="SWI/SNF-RELATED MATRIX-ASSOCIATED ACTIN-DEPENDENT REGULATOR OF CHROMATIN SUBFAMILY D"/>
    <property type="match status" value="1"/>
</dbReference>
<accession>A0AAF0XM61</accession>
<dbReference type="Gene3D" id="1.10.245.10">
    <property type="entry name" value="SWIB/MDM2 domain"/>
    <property type="match status" value="1"/>
</dbReference>
<feature type="domain" description="DM2" evidence="2">
    <location>
        <begin position="327"/>
        <end position="404"/>
    </location>
</feature>
<dbReference type="Proteomes" id="UP000077755">
    <property type="component" value="Chromosome 7"/>
</dbReference>
<dbReference type="InterPro" id="IPR003121">
    <property type="entry name" value="SWIB_MDM2_domain"/>
</dbReference>
<evidence type="ECO:0000313" key="4">
    <source>
        <dbReference type="Proteomes" id="UP000077755"/>
    </source>
</evidence>
<dbReference type="SUPFAM" id="SSF47592">
    <property type="entry name" value="SWIB/MDM2 domain"/>
    <property type="match status" value="1"/>
</dbReference>
<protein>
    <recommendedName>
        <fullName evidence="2">DM2 domain-containing protein</fullName>
    </recommendedName>
</protein>